<accession>A0A1E5US96</accession>
<dbReference type="OrthoDB" id="18388at2759"/>
<evidence type="ECO:0000256" key="7">
    <source>
        <dbReference type="ARBA" id="ARBA00022737"/>
    </source>
</evidence>
<feature type="region of interest" description="Disordered" evidence="15">
    <location>
        <begin position="664"/>
        <end position="776"/>
    </location>
</feature>
<dbReference type="SMART" id="SM00331">
    <property type="entry name" value="PP2C_SIG"/>
    <property type="match status" value="1"/>
</dbReference>
<keyword evidence="8" id="KW-0378">Hydrolase</keyword>
<evidence type="ECO:0000256" key="15">
    <source>
        <dbReference type="SAM" id="MobiDB-lite"/>
    </source>
</evidence>
<dbReference type="InterPro" id="IPR001680">
    <property type="entry name" value="WD40_rpt"/>
</dbReference>
<feature type="repeat" description="WD" evidence="14">
    <location>
        <begin position="584"/>
        <end position="625"/>
    </location>
</feature>
<dbReference type="InterPro" id="IPR015943">
    <property type="entry name" value="WD40/YVTN_repeat-like_dom_sf"/>
</dbReference>
<dbReference type="PROSITE" id="PS51746">
    <property type="entry name" value="PPM_2"/>
    <property type="match status" value="1"/>
</dbReference>
<dbReference type="AlphaFoldDB" id="A0A1E5US96"/>
<dbReference type="GO" id="GO:0004722">
    <property type="term" value="F:protein serine/threonine phosphatase activity"/>
    <property type="evidence" value="ECO:0007669"/>
    <property type="project" value="UniProtKB-EC"/>
</dbReference>
<dbReference type="GO" id="GO:0030687">
    <property type="term" value="C:preribosome, large subunit precursor"/>
    <property type="evidence" value="ECO:0007669"/>
    <property type="project" value="TreeGrafter"/>
</dbReference>
<evidence type="ECO:0000313" key="18">
    <source>
        <dbReference type="Proteomes" id="UP000095767"/>
    </source>
</evidence>
<dbReference type="GO" id="GO:0005730">
    <property type="term" value="C:nucleolus"/>
    <property type="evidence" value="ECO:0007669"/>
    <property type="project" value="InterPro"/>
</dbReference>
<sequence>MAGKEIYHKVKDKVKDAFSSSGPETGKGKTKLSGKRVKHGYHLVKGKSDHPMEDYLVAEYRQVGEHDLGLFAIFDGHLGHTVPDFLRSHLFDNILSEPEFLSDPETAIRRAYILTDQKILENASELGRGGSTAVTAILIGSDKSVKLVVANVGDSRAVISKNGVAKQLSVDHEPNMERQTIEKKGGFVSNLPGDVPRVDGQLAVARAFGDRSLKKHLSSEPYVIEETIDENTDFLILASDGLWKVMSNQEAVDEIKDLKDAQAAAKHLTEQAVNRKSKDDISVIVVKMPRTTVVESPGCPPLRALTTDILGLVKVVEARANPAGAAKVVETWGAPDASRAIVAASLADRAADPVLAVARKNGVVELLNPLNGDALAAVKTTGPAPNDGSTEGDPLVALHLFTRQASDSMLATFMACTDKGKGSMRSITKENAASGSDAGPSATWDVCSGGNVQFCSVDYGESYAMFGGKGIEVNLWDITSCSKTWSAKSPRANNLGIFARPWFTAGTFLCKDDHRKIVACTNNHQVRLYDTASQRRPAISVDFRESPIKAVAADPNGHDVYIGTGTGDLASFDMRTGKLLGCYIGKCSGSIRSIVRHPELPLIASCGLDSYLRIWDTNTRQLLSAIFLKQHLTTVVIDSHFSVEEPEETNSKQLESLVEAEAEVRKEKKKKKSKTIEEDEVEAEVRKEKKKKKSKTIEEDDVEAVAEVRKGKKKKKSKTVEDDEELVRVVNHNDSRTLEEDEEQDSDGEMCTPKRRKSGERSKCLKKKKSKKQHIA</sequence>
<gene>
    <name evidence="17" type="ORF">BAE44_0023304</name>
</gene>
<comment type="cofactor">
    <cofactor evidence="1">
        <name>Mn(2+)</name>
        <dbReference type="ChEBI" id="CHEBI:29035"/>
    </cofactor>
</comment>
<evidence type="ECO:0000256" key="3">
    <source>
        <dbReference type="ARBA" id="ARBA00006702"/>
    </source>
</evidence>
<dbReference type="InterPro" id="IPR036457">
    <property type="entry name" value="PPM-type-like_dom_sf"/>
</dbReference>
<feature type="compositionally biased region" description="Basic residues" evidence="15">
    <location>
        <begin position="753"/>
        <end position="776"/>
    </location>
</feature>
<evidence type="ECO:0000256" key="2">
    <source>
        <dbReference type="ARBA" id="ARBA00001946"/>
    </source>
</evidence>
<dbReference type="InterPro" id="IPR037379">
    <property type="entry name" value="WDR74/Nsa1"/>
</dbReference>
<evidence type="ECO:0000256" key="14">
    <source>
        <dbReference type="PROSITE-ProRule" id="PRU00221"/>
    </source>
</evidence>
<evidence type="ECO:0000256" key="11">
    <source>
        <dbReference type="ARBA" id="ARBA00023211"/>
    </source>
</evidence>
<comment type="catalytic activity">
    <reaction evidence="13">
        <text>O-phospho-L-threonyl-[protein] + H2O = L-threonyl-[protein] + phosphate</text>
        <dbReference type="Rhea" id="RHEA:47004"/>
        <dbReference type="Rhea" id="RHEA-COMP:11060"/>
        <dbReference type="Rhea" id="RHEA-COMP:11605"/>
        <dbReference type="ChEBI" id="CHEBI:15377"/>
        <dbReference type="ChEBI" id="CHEBI:30013"/>
        <dbReference type="ChEBI" id="CHEBI:43474"/>
        <dbReference type="ChEBI" id="CHEBI:61977"/>
        <dbReference type="EC" id="3.1.3.16"/>
    </reaction>
</comment>
<dbReference type="InterPro" id="IPR001932">
    <property type="entry name" value="PPM-type_phosphatase-like_dom"/>
</dbReference>
<reference evidence="17 18" key="1">
    <citation type="submission" date="2016-09" db="EMBL/GenBank/DDBJ databases">
        <title>The draft genome of Dichanthelium oligosanthes: A C3 panicoid grass species.</title>
        <authorList>
            <person name="Studer A.J."/>
            <person name="Schnable J.C."/>
            <person name="Brutnell T.P."/>
        </authorList>
    </citation>
    <scope>NUCLEOTIDE SEQUENCE [LARGE SCALE GENOMIC DNA]</scope>
    <source>
        <strain evidence="18">cv. Kellogg 1175</strain>
        <tissue evidence="17">Leaf</tissue>
    </source>
</reference>
<dbReference type="PANTHER" id="PTHR16038:SF4">
    <property type="entry name" value="WD REPEAT-CONTAINING PROTEIN 74"/>
    <property type="match status" value="1"/>
</dbReference>
<evidence type="ECO:0000256" key="1">
    <source>
        <dbReference type="ARBA" id="ARBA00001936"/>
    </source>
</evidence>
<dbReference type="FunFam" id="3.60.40.10:FF:000010">
    <property type="entry name" value="Probable protein phosphatase 2C 39"/>
    <property type="match status" value="1"/>
</dbReference>
<feature type="domain" description="PPM-type phosphatase" evidence="16">
    <location>
        <begin position="38"/>
        <end position="288"/>
    </location>
</feature>
<comment type="catalytic activity">
    <reaction evidence="12">
        <text>O-phospho-L-seryl-[protein] + H2O = L-seryl-[protein] + phosphate</text>
        <dbReference type="Rhea" id="RHEA:20629"/>
        <dbReference type="Rhea" id="RHEA-COMP:9863"/>
        <dbReference type="Rhea" id="RHEA-COMP:11604"/>
        <dbReference type="ChEBI" id="CHEBI:15377"/>
        <dbReference type="ChEBI" id="CHEBI:29999"/>
        <dbReference type="ChEBI" id="CHEBI:43474"/>
        <dbReference type="ChEBI" id="CHEBI:83421"/>
        <dbReference type="EC" id="3.1.3.16"/>
    </reaction>
</comment>
<organism evidence="17 18">
    <name type="scientific">Dichanthelium oligosanthes</name>
    <dbReference type="NCBI Taxonomy" id="888268"/>
    <lineage>
        <taxon>Eukaryota</taxon>
        <taxon>Viridiplantae</taxon>
        <taxon>Streptophyta</taxon>
        <taxon>Embryophyta</taxon>
        <taxon>Tracheophyta</taxon>
        <taxon>Spermatophyta</taxon>
        <taxon>Magnoliopsida</taxon>
        <taxon>Liliopsida</taxon>
        <taxon>Poales</taxon>
        <taxon>Poaceae</taxon>
        <taxon>PACMAD clade</taxon>
        <taxon>Panicoideae</taxon>
        <taxon>Panicodae</taxon>
        <taxon>Paniceae</taxon>
        <taxon>Dichantheliinae</taxon>
        <taxon>Dichanthelium</taxon>
    </lineage>
</organism>
<dbReference type="PROSITE" id="PS00678">
    <property type="entry name" value="WD_REPEATS_1"/>
    <property type="match status" value="1"/>
</dbReference>
<evidence type="ECO:0000313" key="17">
    <source>
        <dbReference type="EMBL" id="OEL15675.1"/>
    </source>
</evidence>
<dbReference type="InterPro" id="IPR019775">
    <property type="entry name" value="WD40_repeat_CS"/>
</dbReference>
<protein>
    <recommendedName>
        <fullName evidence="4">protein-serine/threonine phosphatase</fullName>
        <ecNumber evidence="4">3.1.3.16</ecNumber>
    </recommendedName>
</protein>
<dbReference type="SUPFAM" id="SSF81606">
    <property type="entry name" value="PP2C-like"/>
    <property type="match status" value="1"/>
</dbReference>
<evidence type="ECO:0000256" key="10">
    <source>
        <dbReference type="ARBA" id="ARBA00022912"/>
    </source>
</evidence>
<dbReference type="Proteomes" id="UP000095767">
    <property type="component" value="Unassembled WGS sequence"/>
</dbReference>
<comment type="caution">
    <text evidence="17">The sequence shown here is derived from an EMBL/GenBank/DDBJ whole genome shotgun (WGS) entry which is preliminary data.</text>
</comment>
<evidence type="ECO:0000259" key="16">
    <source>
        <dbReference type="PROSITE" id="PS51746"/>
    </source>
</evidence>
<feature type="compositionally biased region" description="Acidic residues" evidence="15">
    <location>
        <begin position="739"/>
        <end position="748"/>
    </location>
</feature>
<name>A0A1E5US96_9POAL</name>
<proteinExistence type="inferred from homology"/>
<keyword evidence="5 14" id="KW-0853">WD repeat</keyword>
<keyword evidence="10" id="KW-0904">Protein phosphatase</keyword>
<dbReference type="EC" id="3.1.3.16" evidence="4"/>
<evidence type="ECO:0000256" key="8">
    <source>
        <dbReference type="ARBA" id="ARBA00022801"/>
    </source>
</evidence>
<evidence type="ECO:0000256" key="6">
    <source>
        <dbReference type="ARBA" id="ARBA00022723"/>
    </source>
</evidence>
<dbReference type="Gene3D" id="2.130.10.10">
    <property type="entry name" value="YVTN repeat-like/Quinoprotein amine dehydrogenase"/>
    <property type="match status" value="1"/>
</dbReference>
<dbReference type="Pfam" id="PF00481">
    <property type="entry name" value="PP2C"/>
    <property type="match status" value="1"/>
</dbReference>
<evidence type="ECO:0000256" key="4">
    <source>
        <dbReference type="ARBA" id="ARBA00013081"/>
    </source>
</evidence>
<keyword evidence="18" id="KW-1185">Reference proteome</keyword>
<dbReference type="InterPro" id="IPR011047">
    <property type="entry name" value="Quinoprotein_ADH-like_sf"/>
</dbReference>
<evidence type="ECO:0000256" key="13">
    <source>
        <dbReference type="ARBA" id="ARBA00048336"/>
    </source>
</evidence>
<keyword evidence="6" id="KW-0479">Metal-binding</keyword>
<dbReference type="PANTHER" id="PTHR16038">
    <property type="entry name" value="NOP SEVEN ASSOCIATED PROTEIN 1"/>
    <property type="match status" value="1"/>
</dbReference>
<dbReference type="EMBL" id="LWDX02065947">
    <property type="protein sequence ID" value="OEL15675.1"/>
    <property type="molecule type" value="Genomic_DNA"/>
</dbReference>
<comment type="cofactor">
    <cofactor evidence="2">
        <name>Mg(2+)</name>
        <dbReference type="ChEBI" id="CHEBI:18420"/>
    </cofactor>
</comment>
<dbReference type="SMART" id="SM00332">
    <property type="entry name" value="PP2Cc"/>
    <property type="match status" value="1"/>
</dbReference>
<keyword evidence="11" id="KW-0464">Manganese</keyword>
<keyword evidence="7" id="KW-0677">Repeat</keyword>
<dbReference type="STRING" id="888268.A0A1E5US96"/>
<dbReference type="PROSITE" id="PS50082">
    <property type="entry name" value="WD_REPEATS_2"/>
    <property type="match status" value="1"/>
</dbReference>
<dbReference type="GO" id="GO:0046872">
    <property type="term" value="F:metal ion binding"/>
    <property type="evidence" value="ECO:0007669"/>
    <property type="project" value="UniProtKB-KW"/>
</dbReference>
<dbReference type="Gene3D" id="3.60.40.10">
    <property type="entry name" value="PPM-type phosphatase domain"/>
    <property type="match status" value="1"/>
</dbReference>
<evidence type="ECO:0000256" key="5">
    <source>
        <dbReference type="ARBA" id="ARBA00022574"/>
    </source>
</evidence>
<dbReference type="CDD" id="cd22857">
    <property type="entry name" value="WDR74"/>
    <property type="match status" value="1"/>
</dbReference>
<dbReference type="GO" id="GO:0042273">
    <property type="term" value="P:ribosomal large subunit biogenesis"/>
    <property type="evidence" value="ECO:0007669"/>
    <property type="project" value="InterPro"/>
</dbReference>
<evidence type="ECO:0000256" key="9">
    <source>
        <dbReference type="ARBA" id="ARBA00022842"/>
    </source>
</evidence>
<keyword evidence="9" id="KW-0460">Magnesium</keyword>
<comment type="similarity">
    <text evidence="3">Belongs to the PP2C family.</text>
</comment>
<evidence type="ECO:0000256" key="12">
    <source>
        <dbReference type="ARBA" id="ARBA00047761"/>
    </source>
</evidence>
<dbReference type="SUPFAM" id="SSF50998">
    <property type="entry name" value="Quinoprotein alcohol dehydrogenase-like"/>
    <property type="match status" value="1"/>
</dbReference>
<dbReference type="CDD" id="cd00143">
    <property type="entry name" value="PP2Cc"/>
    <property type="match status" value="1"/>
</dbReference>